<protein>
    <submittedName>
        <fullName evidence="1">Transposase</fullName>
    </submittedName>
</protein>
<dbReference type="AlphaFoldDB" id="A0A1C3XMY2"/>
<reference evidence="1 2" key="1">
    <citation type="submission" date="2016-08" db="EMBL/GenBank/DDBJ databases">
        <authorList>
            <person name="Seilhamer J.J."/>
        </authorList>
    </citation>
    <scope>NUCLEOTIDE SEQUENCE [LARGE SCALE GENOMIC DNA]</scope>
    <source>
        <strain evidence="1 2">CCBAU 10071</strain>
    </source>
</reference>
<accession>A0A1C3XMY2</accession>
<dbReference type="EMBL" id="FMAE01000086">
    <property type="protein sequence ID" value="SCB53642.1"/>
    <property type="molecule type" value="Genomic_DNA"/>
</dbReference>
<organism evidence="1 2">
    <name type="scientific">Bradyrhizobium yuanmingense</name>
    <dbReference type="NCBI Taxonomy" id="108015"/>
    <lineage>
        <taxon>Bacteria</taxon>
        <taxon>Pseudomonadati</taxon>
        <taxon>Pseudomonadota</taxon>
        <taxon>Alphaproteobacteria</taxon>
        <taxon>Hyphomicrobiales</taxon>
        <taxon>Nitrobacteraceae</taxon>
        <taxon>Bradyrhizobium</taxon>
    </lineage>
</organism>
<sequence length="51" mass="5641">AHFAEFGIIVGQGRQRVDGLVDLLDDKELTLPAHARIALAVLVNQLKELEF</sequence>
<proteinExistence type="predicted"/>
<gene>
    <name evidence="1" type="ORF">GA0061099_10861</name>
</gene>
<dbReference type="Proteomes" id="UP000183174">
    <property type="component" value="Unassembled WGS sequence"/>
</dbReference>
<evidence type="ECO:0000313" key="1">
    <source>
        <dbReference type="EMBL" id="SCB53642.1"/>
    </source>
</evidence>
<evidence type="ECO:0000313" key="2">
    <source>
        <dbReference type="Proteomes" id="UP000183174"/>
    </source>
</evidence>
<feature type="non-terminal residue" evidence="1">
    <location>
        <position position="1"/>
    </location>
</feature>
<name>A0A1C3XMY2_9BRAD</name>